<keyword evidence="8" id="KW-1133">Transmembrane helix</keyword>
<evidence type="ECO:0000256" key="1">
    <source>
        <dbReference type="ARBA" id="ARBA00000085"/>
    </source>
</evidence>
<feature type="transmembrane region" description="Helical" evidence="8">
    <location>
        <begin position="6"/>
        <end position="24"/>
    </location>
</feature>
<dbReference type="PANTHER" id="PTHR41523">
    <property type="entry name" value="TWO-COMPONENT SYSTEM SENSOR PROTEIN"/>
    <property type="match status" value="1"/>
</dbReference>
<dbReference type="InterPro" id="IPR011102">
    <property type="entry name" value="Sig_transdc_His_kinase_HWE"/>
</dbReference>
<evidence type="ECO:0000259" key="9">
    <source>
        <dbReference type="PROSITE" id="PS50839"/>
    </source>
</evidence>
<protein>
    <recommendedName>
        <fullName evidence="2">histidine kinase</fullName>
        <ecNumber evidence="2">2.7.13.3</ecNumber>
    </recommendedName>
</protein>
<evidence type="ECO:0000256" key="4">
    <source>
        <dbReference type="ARBA" id="ARBA00022679"/>
    </source>
</evidence>
<dbReference type="EMBL" id="CP076135">
    <property type="protein sequence ID" value="QWG17858.1"/>
    <property type="molecule type" value="Genomic_DNA"/>
</dbReference>
<dbReference type="EC" id="2.7.13.3" evidence="2"/>
<evidence type="ECO:0000256" key="5">
    <source>
        <dbReference type="ARBA" id="ARBA00022741"/>
    </source>
</evidence>
<sequence>MVRLGFIIGFIALIGALLSGLAAYRVHDQELIVDGIAMARAIDVHASLVQDRLTERELLARVASGLFRAPSVIKANMLQPLRASIYAFKTDFVVASWIARLQPGELEAARKELAGEKFPNPSIRNFDDKPLDRQSLDGPVDVLMDAEPRNAATVAFPGRSFSQHPVLGPMFARAMTAGKPVASDPMPLLRSDGPVGVVLAAPVLPDGAAQPAGFVTFSYELAPLMLANDDLSLFSVALKDPNSADQELVATDRDHVGSRIVAPDAPPPSMVRTVSFGDRDWSLAYYAKNNAMMRARQTAAIVAAIGLALTGIVCGLFGYVAYNNLRLSREIQVRIGFERRLTAVIDELNHRVKNILAVIQSIVTRTLRHGADIDVARDLLIGRIHAMSNVVTLLSESQWQGVKLRGLFEARAIPHADRIAVSGPDIAVSARAAQSLSLLFFELASHSDEGLSLVGKHPHITAHWEVTGEEPDMTFQFRWEEFNTSAATRREDSDFGLILLDRVAPEALGGTAKRYFTDVSYVYELTAPMETVVDMTERDRTEQFSAPVRPMR</sequence>
<dbReference type="RefSeq" id="WP_215613481.1">
    <property type="nucleotide sequence ID" value="NZ_CP076135.1"/>
</dbReference>
<dbReference type="SMART" id="SM00911">
    <property type="entry name" value="HWE_HK"/>
    <property type="match status" value="1"/>
</dbReference>
<dbReference type="InterPro" id="IPR006189">
    <property type="entry name" value="CHASE_dom"/>
</dbReference>
<dbReference type="Pfam" id="PF03924">
    <property type="entry name" value="CHASE"/>
    <property type="match status" value="1"/>
</dbReference>
<name>A0A975NMF1_9BRAD</name>
<dbReference type="PANTHER" id="PTHR41523:SF7">
    <property type="entry name" value="HISTIDINE KINASE"/>
    <property type="match status" value="1"/>
</dbReference>
<dbReference type="Pfam" id="PF07536">
    <property type="entry name" value="HWE_HK"/>
    <property type="match status" value="1"/>
</dbReference>
<keyword evidence="8" id="KW-0472">Membrane</keyword>
<dbReference type="AlphaFoldDB" id="A0A975NMF1"/>
<evidence type="ECO:0000256" key="3">
    <source>
        <dbReference type="ARBA" id="ARBA00022553"/>
    </source>
</evidence>
<keyword evidence="7" id="KW-0067">ATP-binding</keyword>
<dbReference type="Proteomes" id="UP000680805">
    <property type="component" value="Chromosome"/>
</dbReference>
<dbReference type="GO" id="GO:0005524">
    <property type="term" value="F:ATP binding"/>
    <property type="evidence" value="ECO:0007669"/>
    <property type="project" value="UniProtKB-KW"/>
</dbReference>
<evidence type="ECO:0000256" key="2">
    <source>
        <dbReference type="ARBA" id="ARBA00012438"/>
    </source>
</evidence>
<evidence type="ECO:0000256" key="7">
    <source>
        <dbReference type="ARBA" id="ARBA00022840"/>
    </source>
</evidence>
<keyword evidence="6" id="KW-0418">Kinase</keyword>
<organism evidence="10 11">
    <name type="scientific">Bradyrhizobium sediminis</name>
    <dbReference type="NCBI Taxonomy" id="2840469"/>
    <lineage>
        <taxon>Bacteria</taxon>
        <taxon>Pseudomonadati</taxon>
        <taxon>Pseudomonadota</taxon>
        <taxon>Alphaproteobacteria</taxon>
        <taxon>Hyphomicrobiales</taxon>
        <taxon>Nitrobacteraceae</taxon>
        <taxon>Bradyrhizobium</taxon>
    </lineage>
</organism>
<evidence type="ECO:0000313" key="11">
    <source>
        <dbReference type="Proteomes" id="UP000680805"/>
    </source>
</evidence>
<proteinExistence type="predicted"/>
<feature type="transmembrane region" description="Helical" evidence="8">
    <location>
        <begin position="298"/>
        <end position="322"/>
    </location>
</feature>
<evidence type="ECO:0000256" key="8">
    <source>
        <dbReference type="SAM" id="Phobius"/>
    </source>
</evidence>
<dbReference type="SMART" id="SM01079">
    <property type="entry name" value="CHASE"/>
    <property type="match status" value="1"/>
</dbReference>
<keyword evidence="5" id="KW-0547">Nucleotide-binding</keyword>
<dbReference type="KEGG" id="bsei:KMZ68_23380"/>
<reference evidence="10" key="1">
    <citation type="submission" date="2021-06" db="EMBL/GenBank/DDBJ databases">
        <title>Bradyrhizobium sp. S2-11-2 Genome sequencing.</title>
        <authorList>
            <person name="Jin L."/>
        </authorList>
    </citation>
    <scope>NUCLEOTIDE SEQUENCE</scope>
    <source>
        <strain evidence="10">S2-11-2</strain>
    </source>
</reference>
<keyword evidence="3" id="KW-0597">Phosphoprotein</keyword>
<feature type="domain" description="CHASE" evidence="9">
    <location>
        <begin position="142"/>
        <end position="232"/>
    </location>
</feature>
<gene>
    <name evidence="10" type="ORF">KMZ68_23380</name>
</gene>
<evidence type="ECO:0000313" key="10">
    <source>
        <dbReference type="EMBL" id="QWG17858.1"/>
    </source>
</evidence>
<dbReference type="GO" id="GO:0004673">
    <property type="term" value="F:protein histidine kinase activity"/>
    <property type="evidence" value="ECO:0007669"/>
    <property type="project" value="UniProtKB-EC"/>
</dbReference>
<dbReference type="PROSITE" id="PS50839">
    <property type="entry name" value="CHASE"/>
    <property type="match status" value="1"/>
</dbReference>
<comment type="catalytic activity">
    <reaction evidence="1">
        <text>ATP + protein L-histidine = ADP + protein N-phospho-L-histidine.</text>
        <dbReference type="EC" id="2.7.13.3"/>
    </reaction>
</comment>
<evidence type="ECO:0000256" key="6">
    <source>
        <dbReference type="ARBA" id="ARBA00022777"/>
    </source>
</evidence>
<keyword evidence="4" id="KW-0808">Transferase</keyword>
<keyword evidence="8" id="KW-0812">Transmembrane</keyword>
<accession>A0A975NMF1</accession>